<dbReference type="PANTHER" id="PTHR43596">
    <property type="entry name" value="ADP,ATP CARRIER PROTEIN"/>
    <property type="match status" value="1"/>
</dbReference>
<feature type="compositionally biased region" description="Polar residues" evidence="1">
    <location>
        <begin position="476"/>
        <end position="486"/>
    </location>
</feature>
<keyword evidence="2" id="KW-0472">Membrane</keyword>
<feature type="transmembrane region" description="Helical" evidence="2">
    <location>
        <begin position="133"/>
        <end position="155"/>
    </location>
</feature>
<dbReference type="EMBL" id="JASFZW010000011">
    <property type="protein sequence ID" value="KAK2076217.1"/>
    <property type="molecule type" value="Genomic_DNA"/>
</dbReference>
<gene>
    <name evidence="3" type="ORF">QBZ16_001149</name>
</gene>
<feature type="transmembrane region" description="Helical" evidence="2">
    <location>
        <begin position="265"/>
        <end position="285"/>
    </location>
</feature>
<evidence type="ECO:0000256" key="2">
    <source>
        <dbReference type="SAM" id="Phobius"/>
    </source>
</evidence>
<dbReference type="AlphaFoldDB" id="A0AAD9MH38"/>
<reference evidence="3" key="1">
    <citation type="submission" date="2021-01" db="EMBL/GenBank/DDBJ databases">
        <authorList>
            <person name="Eckstrom K.M.E."/>
        </authorList>
    </citation>
    <scope>NUCLEOTIDE SEQUENCE</scope>
    <source>
        <strain evidence="3">UVCC 0001</strain>
    </source>
</reference>
<feature type="transmembrane region" description="Helical" evidence="2">
    <location>
        <begin position="57"/>
        <end position="80"/>
    </location>
</feature>
<evidence type="ECO:0008006" key="5">
    <source>
        <dbReference type="Google" id="ProtNLM"/>
    </source>
</evidence>
<feature type="transmembrane region" description="Helical" evidence="2">
    <location>
        <begin position="92"/>
        <end position="112"/>
    </location>
</feature>
<proteinExistence type="predicted"/>
<feature type="transmembrane region" description="Helical" evidence="2">
    <location>
        <begin position="167"/>
        <end position="189"/>
    </location>
</feature>
<dbReference type="Proteomes" id="UP001255856">
    <property type="component" value="Unassembled WGS sequence"/>
</dbReference>
<keyword evidence="2" id="KW-0812">Transmembrane</keyword>
<evidence type="ECO:0000256" key="1">
    <source>
        <dbReference type="SAM" id="MobiDB-lite"/>
    </source>
</evidence>
<feature type="transmembrane region" description="Helical" evidence="2">
    <location>
        <begin position="335"/>
        <end position="355"/>
    </location>
</feature>
<comment type="caution">
    <text evidence="3">The sequence shown here is derived from an EMBL/GenBank/DDBJ whole genome shotgun (WGS) entry which is preliminary data.</text>
</comment>
<keyword evidence="2" id="KW-1133">Transmembrane helix</keyword>
<organism evidence="3 4">
    <name type="scientific">Prototheca wickerhamii</name>
    <dbReference type="NCBI Taxonomy" id="3111"/>
    <lineage>
        <taxon>Eukaryota</taxon>
        <taxon>Viridiplantae</taxon>
        <taxon>Chlorophyta</taxon>
        <taxon>core chlorophytes</taxon>
        <taxon>Trebouxiophyceae</taxon>
        <taxon>Chlorellales</taxon>
        <taxon>Chlorellaceae</taxon>
        <taxon>Prototheca</taxon>
    </lineage>
</organism>
<name>A0AAD9MH38_PROWI</name>
<feature type="transmembrane region" description="Helical" evidence="2">
    <location>
        <begin position="27"/>
        <end position="45"/>
    </location>
</feature>
<accession>A0AAD9MH38</accession>
<sequence>MGLTAWGTGVLLRISQCHEDEAKPLLFSFWGFGLVLASYFFLLPLRDEAGVALGSTALPVLFAASLVLTMAVAPSASALLQRTPDKGAALHLLYRAMALSIIAFFGAYQLAGSPAREASGDAKGADMTAAQRAVRCAFFLWVSLINLVGVATVWARASDVFVPEASARLFGILGAGATLGQLVASLLAAGVARLPVFRVGGVSLAPMLLSAACFESAGQLAARVALTPAATALARTRQEGSAPTPAENPWASLRRGIQVIRSSSYLQNICVFVVFNYFISSLFYFEKTIIVARVPDAGSRTTWFAMINSASASLILALQLTVTGRAIGRLGVGRALVVLPLSASALLLGVSLRAAPATIALAEVARKVLTYALARPTREVLFTVLTREEKYGAKVFMDTVVQRVGGAAAAALFATAVPALGLGPRPLALCALPFCLAWAGAAKLPGGGDDEPEDPAAEALLGPSLEESASLCRSRPSITRSRPNTP</sequence>
<feature type="transmembrane region" description="Helical" evidence="2">
    <location>
        <begin position="305"/>
        <end position="323"/>
    </location>
</feature>
<dbReference type="PANTHER" id="PTHR43596:SF1">
    <property type="entry name" value="ADP,ATP CARRIER PROTEIN"/>
    <property type="match status" value="1"/>
</dbReference>
<evidence type="ECO:0000313" key="4">
    <source>
        <dbReference type="Proteomes" id="UP001255856"/>
    </source>
</evidence>
<protein>
    <recommendedName>
        <fullName evidence="5">ADP,ATP carrier protein</fullName>
    </recommendedName>
</protein>
<feature type="region of interest" description="Disordered" evidence="1">
    <location>
        <begin position="462"/>
        <end position="486"/>
    </location>
</feature>
<keyword evidence="4" id="KW-1185">Reference proteome</keyword>
<evidence type="ECO:0000313" key="3">
    <source>
        <dbReference type="EMBL" id="KAK2076217.1"/>
    </source>
</evidence>